<evidence type="ECO:0000256" key="6">
    <source>
        <dbReference type="ARBA" id="ARBA00023242"/>
    </source>
</evidence>
<comment type="subcellular location">
    <subcellularLocation>
        <location evidence="1 7">Nucleus</location>
    </subcellularLocation>
</comment>
<keyword evidence="3 7" id="KW-0805">Transcription regulation</keyword>
<protein>
    <recommendedName>
        <fullName evidence="7">Mediator of RNA polymerase II transcription subunit 14</fullName>
    </recommendedName>
    <alternativeName>
        <fullName evidence="7">Mediator complex subunit 14</fullName>
    </alternativeName>
</protein>
<keyword evidence="6 7" id="KW-0539">Nucleus</keyword>
<dbReference type="GO" id="GO:0016592">
    <property type="term" value="C:mediator complex"/>
    <property type="evidence" value="ECO:0007669"/>
    <property type="project" value="UniProtKB-UniRule"/>
</dbReference>
<comment type="similarity">
    <text evidence="2 7">Belongs to the Mediator complex subunit 14 family.</text>
</comment>
<evidence type="ECO:0000256" key="2">
    <source>
        <dbReference type="ARBA" id="ARBA00007813"/>
    </source>
</evidence>
<dbReference type="Pfam" id="PF08638">
    <property type="entry name" value="Med14"/>
    <property type="match status" value="1"/>
</dbReference>
<dbReference type="AlphaFoldDB" id="A0A0L0C990"/>
<evidence type="ECO:0000259" key="8">
    <source>
        <dbReference type="Pfam" id="PF08638"/>
    </source>
</evidence>
<evidence type="ECO:0000313" key="10">
    <source>
        <dbReference type="Proteomes" id="UP000037069"/>
    </source>
</evidence>
<evidence type="ECO:0000256" key="3">
    <source>
        <dbReference type="ARBA" id="ARBA00023015"/>
    </source>
</evidence>
<dbReference type="STRING" id="7375.A0A0L0C990"/>
<reference evidence="9 10" key="1">
    <citation type="journal article" date="2015" name="Nat. Commun.">
        <title>Lucilia cuprina genome unlocks parasitic fly biology to underpin future interventions.</title>
        <authorList>
            <person name="Anstead C.A."/>
            <person name="Korhonen P.K."/>
            <person name="Young N.D."/>
            <person name="Hall R.S."/>
            <person name="Jex A.R."/>
            <person name="Murali S.C."/>
            <person name="Hughes D.S."/>
            <person name="Lee S.F."/>
            <person name="Perry T."/>
            <person name="Stroehlein A.J."/>
            <person name="Ansell B.R."/>
            <person name="Breugelmans B."/>
            <person name="Hofmann A."/>
            <person name="Qu J."/>
            <person name="Dugan S."/>
            <person name="Lee S.L."/>
            <person name="Chao H."/>
            <person name="Dinh H."/>
            <person name="Han Y."/>
            <person name="Doddapaneni H.V."/>
            <person name="Worley K.C."/>
            <person name="Muzny D.M."/>
            <person name="Ioannidis P."/>
            <person name="Waterhouse R.M."/>
            <person name="Zdobnov E.M."/>
            <person name="James P.J."/>
            <person name="Bagnall N.H."/>
            <person name="Kotze A.C."/>
            <person name="Gibbs R.A."/>
            <person name="Richards S."/>
            <person name="Batterham P."/>
            <person name="Gasser R.B."/>
        </authorList>
    </citation>
    <scope>NUCLEOTIDE SEQUENCE [LARGE SCALE GENOMIC DNA]</scope>
    <source>
        <strain evidence="9 10">LS</strain>
        <tissue evidence="9">Full body</tissue>
    </source>
</reference>
<feature type="non-terminal residue" evidence="9">
    <location>
        <position position="209"/>
    </location>
</feature>
<dbReference type="EMBL" id="JRES01000745">
    <property type="protein sequence ID" value="KNC28810.1"/>
    <property type="molecule type" value="Genomic_DNA"/>
</dbReference>
<dbReference type="GO" id="GO:0070847">
    <property type="term" value="C:core mediator complex"/>
    <property type="evidence" value="ECO:0007669"/>
    <property type="project" value="TreeGrafter"/>
</dbReference>
<dbReference type="InterPro" id="IPR055122">
    <property type="entry name" value="Med14_N"/>
</dbReference>
<name>A0A0L0C990_LUCCU</name>
<evidence type="ECO:0000313" key="9">
    <source>
        <dbReference type="EMBL" id="KNC28810.1"/>
    </source>
</evidence>
<dbReference type="PANTHER" id="PTHR12809:SF2">
    <property type="entry name" value="MEDIATOR OF RNA POLYMERASE II TRANSCRIPTION SUBUNIT 14"/>
    <property type="match status" value="1"/>
</dbReference>
<dbReference type="GO" id="GO:0006357">
    <property type="term" value="P:regulation of transcription by RNA polymerase II"/>
    <property type="evidence" value="ECO:0007669"/>
    <property type="project" value="InterPro"/>
</dbReference>
<keyword evidence="4 7" id="KW-0010">Activator</keyword>
<proteinExistence type="inferred from homology"/>
<evidence type="ECO:0000256" key="7">
    <source>
        <dbReference type="RuleBase" id="RU365082"/>
    </source>
</evidence>
<sequence length="209" mass="23826">MMLQQNLNQAKAIPADLNTAIRVFKHGTPELIAETKHFIPEPKLTNKEVLNVLKRLDILLTVRLSLHENLPLWYRDYTITDGRCKFNIGFSEFYAEFSVADDELGNKSKFFLVDFGSNNGEVSPSFKFRLETIINGNPDSSLVDNLNVLSLFAANYKLHTLERAFRKLEFQAGPWAGVISHSLDTKQSILTGLFDFFEPYSARTETDEM</sequence>
<gene>
    <name evidence="9" type="ORF">FF38_02485</name>
</gene>
<dbReference type="GO" id="GO:0003712">
    <property type="term" value="F:transcription coregulator activity"/>
    <property type="evidence" value="ECO:0007669"/>
    <property type="project" value="UniProtKB-UniRule"/>
</dbReference>
<dbReference type="InterPro" id="IPR013947">
    <property type="entry name" value="Mediator_Med14"/>
</dbReference>
<keyword evidence="5 7" id="KW-0804">Transcription</keyword>
<comment type="subunit">
    <text evidence="7">Component of the Mediator complex.</text>
</comment>
<comment type="function">
    <text evidence="7">Component of the Mediator complex, a coactivator involved in the regulated transcription of nearly all RNA polymerase II-dependent genes. Mediator functions as a bridge to convey information from gene-specific regulatory proteins to the basal RNA polymerase II transcription machinery. Mediator is recruited to promoters by direct interactions with regulatory proteins and serves as a scaffold for the assembly of a functional preinitiation complex with RNA polymerase II and the general transcription factors.</text>
</comment>
<feature type="domain" description="Mediator complex subunit MED14 N-terminal" evidence="8">
    <location>
        <begin position="2"/>
        <end position="100"/>
    </location>
</feature>
<comment type="caution">
    <text evidence="9">The sequence shown here is derived from an EMBL/GenBank/DDBJ whole genome shotgun (WGS) entry which is preliminary data.</text>
</comment>
<dbReference type="Proteomes" id="UP000037069">
    <property type="component" value="Unassembled WGS sequence"/>
</dbReference>
<evidence type="ECO:0000256" key="4">
    <source>
        <dbReference type="ARBA" id="ARBA00023159"/>
    </source>
</evidence>
<evidence type="ECO:0000256" key="1">
    <source>
        <dbReference type="ARBA" id="ARBA00004123"/>
    </source>
</evidence>
<keyword evidence="10" id="KW-1185">Reference proteome</keyword>
<dbReference type="PANTHER" id="PTHR12809">
    <property type="entry name" value="MEDIATOR COMPLEX SUBUNIT"/>
    <property type="match status" value="1"/>
</dbReference>
<organism evidence="9 10">
    <name type="scientific">Lucilia cuprina</name>
    <name type="common">Green bottle fly</name>
    <name type="synonym">Australian sheep blowfly</name>
    <dbReference type="NCBI Taxonomy" id="7375"/>
    <lineage>
        <taxon>Eukaryota</taxon>
        <taxon>Metazoa</taxon>
        <taxon>Ecdysozoa</taxon>
        <taxon>Arthropoda</taxon>
        <taxon>Hexapoda</taxon>
        <taxon>Insecta</taxon>
        <taxon>Pterygota</taxon>
        <taxon>Neoptera</taxon>
        <taxon>Endopterygota</taxon>
        <taxon>Diptera</taxon>
        <taxon>Brachycera</taxon>
        <taxon>Muscomorpha</taxon>
        <taxon>Oestroidea</taxon>
        <taxon>Calliphoridae</taxon>
        <taxon>Luciliinae</taxon>
        <taxon>Lucilia</taxon>
    </lineage>
</organism>
<evidence type="ECO:0000256" key="5">
    <source>
        <dbReference type="ARBA" id="ARBA00023163"/>
    </source>
</evidence>
<accession>A0A0L0C990</accession>